<dbReference type="Pfam" id="PF11588">
    <property type="entry name" value="DUF3243"/>
    <property type="match status" value="1"/>
</dbReference>
<sequence length="81" mass="9037">METLKNWSKWKDTLGKAVDLGETVGMSDGTITNIAEKVGSFLANNVDPKTDEERLLKELWDSADSNDKEVLAKLIVRITDK</sequence>
<accession>A0A1M5ZKX8</accession>
<dbReference type="PIRSF" id="PIRSF004764">
    <property type="entry name" value="YmfJ"/>
    <property type="match status" value="1"/>
</dbReference>
<protein>
    <recommendedName>
        <fullName evidence="3">DUF3243 domain-containing protein</fullName>
    </recommendedName>
</protein>
<evidence type="ECO:0000313" key="1">
    <source>
        <dbReference type="EMBL" id="SHI24812.1"/>
    </source>
</evidence>
<organism evidence="1 2">
    <name type="scientific">Clostridium intestinale DSM 6191</name>
    <dbReference type="NCBI Taxonomy" id="1121320"/>
    <lineage>
        <taxon>Bacteria</taxon>
        <taxon>Bacillati</taxon>
        <taxon>Bacillota</taxon>
        <taxon>Clostridia</taxon>
        <taxon>Eubacteriales</taxon>
        <taxon>Clostridiaceae</taxon>
        <taxon>Clostridium</taxon>
    </lineage>
</organism>
<evidence type="ECO:0000313" key="2">
    <source>
        <dbReference type="Proteomes" id="UP000184241"/>
    </source>
</evidence>
<reference evidence="1 2" key="1">
    <citation type="submission" date="2016-11" db="EMBL/GenBank/DDBJ databases">
        <authorList>
            <person name="Jaros S."/>
            <person name="Januszkiewicz K."/>
            <person name="Wedrychowicz H."/>
        </authorList>
    </citation>
    <scope>NUCLEOTIDE SEQUENCE [LARGE SCALE GENOMIC DNA]</scope>
    <source>
        <strain evidence="1 2">DSM 6191</strain>
    </source>
</reference>
<dbReference type="AlphaFoldDB" id="A0A1M5ZKX8"/>
<dbReference type="RefSeq" id="WP_073020793.1">
    <property type="nucleotide sequence ID" value="NZ_FQXU01000009.1"/>
</dbReference>
<gene>
    <name evidence="1" type="ORF">SAMN02745941_03071</name>
</gene>
<dbReference type="Gene3D" id="1.10.760.20">
    <property type="entry name" value="Protein of unknown function DUF3243"/>
    <property type="match status" value="1"/>
</dbReference>
<evidence type="ECO:0008006" key="3">
    <source>
        <dbReference type="Google" id="ProtNLM"/>
    </source>
</evidence>
<name>A0A1M5ZKX8_9CLOT</name>
<dbReference type="EMBL" id="FQXU01000009">
    <property type="protein sequence ID" value="SHI24812.1"/>
    <property type="molecule type" value="Genomic_DNA"/>
</dbReference>
<proteinExistence type="predicted"/>
<dbReference type="InterPro" id="IPR021637">
    <property type="entry name" value="DUF3243"/>
</dbReference>
<dbReference type="Proteomes" id="UP000184241">
    <property type="component" value="Unassembled WGS sequence"/>
</dbReference>
<dbReference type="InterPro" id="IPR024702">
    <property type="entry name" value="Uncharacterised_YmfJ"/>
</dbReference>
<dbReference type="InterPro" id="IPR038292">
    <property type="entry name" value="YmfJ/YflH_sf"/>
</dbReference>